<sequence length="614" mass="61578">MRDAVARVHGALTRFWDARTVAFRRVVRTSALLLVTGTLSLLLGVVTASGSSPVGPHEADWSTTLDSSVSLDLGPVGSVSLDSPVAPLGVDVVLGEIPAAGDDSAVSSTSAGLDLSSDGAAYVNLISHPEPTIEAGVRALAADALRRAGLLESIVLSLAAAGRLAARGRLRDGVRAGLSRGPASALVASTTAVAVAALLVPRLTAGTPQGSTLDVLSGTALADARVSGRVADVIEAYGPRVKTFLDEDERFYTAAEANLRAAWAASQAVGGTTTVTASDGEVDDDAVASAAATALARERLTGQVASPAPTASEPATASLDPSASPGDDATASASSTPRTTGALTTGQDGAITAVMSTDLHCNLDMIALAGTLDEVSGAAVHMDDGDLTMTGSSAEQVCVDALDRAVPRGTARVATIGNHDSADTAARLRAMGWTVTDGTVQKVAGLTVLGDVDAERTDASGTRQRGDETVEQLGTRLSTVACDSLAAGLRVDVMLIHEPYTFAPMQASGCTPLLLAGHVHQERGMSVTQGQDGPVAALISGAGKGGTSLGAVTQDAYLHVLSFSTDGDLLAWRAVVVHTDASVTVGAWQPVPAAGTTGQGAAATATASSTAAAD</sequence>
<feature type="compositionally biased region" description="Low complexity" evidence="1">
    <location>
        <begin position="301"/>
        <end position="342"/>
    </location>
</feature>
<gene>
    <name evidence="2" type="ORF">AXF14_12085</name>
</gene>
<dbReference type="KEGG" id="ard:AXF14_12085"/>
<dbReference type="AlphaFoldDB" id="A0A0X8JHA0"/>
<evidence type="ECO:0000256" key="1">
    <source>
        <dbReference type="SAM" id="MobiDB-lite"/>
    </source>
</evidence>
<dbReference type="SUPFAM" id="SSF56300">
    <property type="entry name" value="Metallo-dependent phosphatases"/>
    <property type="match status" value="1"/>
</dbReference>
<dbReference type="EMBL" id="CP014228">
    <property type="protein sequence ID" value="AMD88607.1"/>
    <property type="molecule type" value="Genomic_DNA"/>
</dbReference>
<feature type="region of interest" description="Disordered" evidence="1">
    <location>
        <begin position="301"/>
        <end position="344"/>
    </location>
</feature>
<dbReference type="OrthoDB" id="5241348at2"/>
<dbReference type="Proteomes" id="UP000065220">
    <property type="component" value="Chromosome"/>
</dbReference>
<evidence type="ECO:0000313" key="2">
    <source>
        <dbReference type="EMBL" id="AMD88607.1"/>
    </source>
</evidence>
<protein>
    <submittedName>
        <fullName evidence="2">Serine/threonine protein phosphatase</fullName>
    </submittedName>
</protein>
<name>A0A0X8JHA0_ACTRD</name>
<accession>A0A0X8JHA0</accession>
<keyword evidence="3" id="KW-1185">Reference proteome</keyword>
<proteinExistence type="predicted"/>
<dbReference type="STRING" id="111015.AXF14_12085"/>
<organism evidence="2 3">
    <name type="scientific">Actinomyces radicidentis</name>
    <dbReference type="NCBI Taxonomy" id="111015"/>
    <lineage>
        <taxon>Bacteria</taxon>
        <taxon>Bacillati</taxon>
        <taxon>Actinomycetota</taxon>
        <taxon>Actinomycetes</taxon>
        <taxon>Actinomycetales</taxon>
        <taxon>Actinomycetaceae</taxon>
        <taxon>Actinomyces</taxon>
    </lineage>
</organism>
<reference evidence="3" key="1">
    <citation type="submission" date="2016-02" db="EMBL/GenBank/DDBJ databases">
        <authorList>
            <person name="Holder M.E."/>
            <person name="Ajami N.J."/>
            <person name="Petrosino J.F."/>
        </authorList>
    </citation>
    <scope>NUCLEOTIDE SEQUENCE [LARGE SCALE GENOMIC DNA]</scope>
    <source>
        <strain evidence="3">CCUG 36733</strain>
    </source>
</reference>
<evidence type="ECO:0000313" key="3">
    <source>
        <dbReference type="Proteomes" id="UP000065220"/>
    </source>
</evidence>
<dbReference type="InterPro" id="IPR029052">
    <property type="entry name" value="Metallo-depent_PP-like"/>
</dbReference>